<accession>A0ABR1W3G5</accession>
<dbReference type="Proteomes" id="UP001446871">
    <property type="component" value="Unassembled WGS sequence"/>
</dbReference>
<gene>
    <name evidence="1" type="ORF">PG996_003291</name>
</gene>
<evidence type="ECO:0000313" key="2">
    <source>
        <dbReference type="Proteomes" id="UP001446871"/>
    </source>
</evidence>
<keyword evidence="1" id="KW-0378">Hydrolase</keyword>
<dbReference type="GO" id="GO:0016787">
    <property type="term" value="F:hydrolase activity"/>
    <property type="evidence" value="ECO:0007669"/>
    <property type="project" value="UniProtKB-KW"/>
</dbReference>
<reference evidence="1 2" key="1">
    <citation type="submission" date="2023-01" db="EMBL/GenBank/DDBJ databases">
        <title>Analysis of 21 Apiospora genomes using comparative genomics revels a genus with tremendous synthesis potential of carbohydrate active enzymes and secondary metabolites.</title>
        <authorList>
            <person name="Sorensen T."/>
        </authorList>
    </citation>
    <scope>NUCLEOTIDE SEQUENCE [LARGE SCALE GENOMIC DNA]</scope>
    <source>
        <strain evidence="1 2">CBS 83171</strain>
    </source>
</reference>
<proteinExistence type="predicted"/>
<keyword evidence="2" id="KW-1185">Reference proteome</keyword>
<dbReference type="EMBL" id="JAQQWM010000002">
    <property type="protein sequence ID" value="KAK8077121.1"/>
    <property type="molecule type" value="Genomic_DNA"/>
</dbReference>
<organism evidence="1 2">
    <name type="scientific">Apiospora saccharicola</name>
    <dbReference type="NCBI Taxonomy" id="335842"/>
    <lineage>
        <taxon>Eukaryota</taxon>
        <taxon>Fungi</taxon>
        <taxon>Dikarya</taxon>
        <taxon>Ascomycota</taxon>
        <taxon>Pezizomycotina</taxon>
        <taxon>Sordariomycetes</taxon>
        <taxon>Xylariomycetidae</taxon>
        <taxon>Amphisphaeriales</taxon>
        <taxon>Apiosporaceae</taxon>
        <taxon>Apiospora</taxon>
    </lineage>
</organism>
<evidence type="ECO:0000313" key="1">
    <source>
        <dbReference type="EMBL" id="KAK8077121.1"/>
    </source>
</evidence>
<sequence>MHNEAAVFPIAVAFQGLDAVRKDVGKFYIEWFIWPWGDHGEGFTGIHIDKGFFAVPEDAADSFIAVAGMNISHWYYTGNDQRRGGDRYSLEWFIGVPDDNTAQCGDGYPSDQREIMFDIRMDYEAMFGLPGGIAPVVPAGGCRNIGQLLEFRPNAAAPECRLLVNETVAGWPGEPCGVRIDEAVASSIQSQASSVVTAAWSTRHPAPLPTPTSYNLAAVPTAPVGSAFVAVSLITYLTFGL</sequence>
<protein>
    <submittedName>
        <fullName evidence="1">Glycoside hydrolase family 35 protein</fullName>
    </submittedName>
</protein>
<name>A0ABR1W3G5_9PEZI</name>
<comment type="caution">
    <text evidence="1">The sequence shown here is derived from an EMBL/GenBank/DDBJ whole genome shotgun (WGS) entry which is preliminary data.</text>
</comment>